<dbReference type="Proteomes" id="UP000249557">
    <property type="component" value="Unassembled WGS sequence"/>
</dbReference>
<accession>A0A2W5A322</accession>
<name>A0A2W5A322_9BACT</name>
<dbReference type="Pfam" id="PF12796">
    <property type="entry name" value="Ank_2"/>
    <property type="match status" value="1"/>
</dbReference>
<proteinExistence type="predicted"/>
<dbReference type="EMBL" id="QFNK01000048">
    <property type="protein sequence ID" value="PZO87642.1"/>
    <property type="molecule type" value="Genomic_DNA"/>
</dbReference>
<evidence type="ECO:0000313" key="2">
    <source>
        <dbReference type="Proteomes" id="UP000249557"/>
    </source>
</evidence>
<organism evidence="1 2">
    <name type="scientific">Micavibrio aeruginosavorus</name>
    <dbReference type="NCBI Taxonomy" id="349221"/>
    <lineage>
        <taxon>Bacteria</taxon>
        <taxon>Pseudomonadati</taxon>
        <taxon>Bdellovibrionota</taxon>
        <taxon>Bdellovibrionia</taxon>
        <taxon>Bdellovibrionales</taxon>
        <taxon>Pseudobdellovibrionaceae</taxon>
        <taxon>Micavibrio</taxon>
    </lineage>
</organism>
<gene>
    <name evidence="1" type="ORF">DI626_03510</name>
</gene>
<reference evidence="1 2" key="1">
    <citation type="submission" date="2017-08" db="EMBL/GenBank/DDBJ databases">
        <title>Infants hospitalized years apart are colonized by the same room-sourced microbial strains.</title>
        <authorList>
            <person name="Brooks B."/>
            <person name="Olm M.R."/>
            <person name="Firek B.A."/>
            <person name="Baker R."/>
            <person name="Thomas B.C."/>
            <person name="Morowitz M.J."/>
            <person name="Banfield J.F."/>
        </authorList>
    </citation>
    <scope>NUCLEOTIDE SEQUENCE [LARGE SCALE GENOMIC DNA]</scope>
    <source>
        <strain evidence="1">S2_018_000_R2_104</strain>
    </source>
</reference>
<dbReference type="AlphaFoldDB" id="A0A2W5A322"/>
<protein>
    <submittedName>
        <fullName evidence="1">Uncharacterized protein</fullName>
    </submittedName>
</protein>
<dbReference type="InterPro" id="IPR002110">
    <property type="entry name" value="Ankyrin_rpt"/>
</dbReference>
<sequence length="186" mass="20960">MSTIKASGFGVRFFRRGIQTRVGKSVLQDNVFRIAVPARVIVTASMRRHFTQAAIFNPAAIMIVMRDRTFAVILKRRHAPASQYAVKEIVKQPVKEVAKGKEKILWIAAQNGDCARIRLLVMEGVDLDARDEQGRTALNIATHYNQSNAIKTLMAAKEMLRMAKLGLLPENHFFHRFAKTGTQNKK</sequence>
<dbReference type="InterPro" id="IPR036770">
    <property type="entry name" value="Ankyrin_rpt-contain_sf"/>
</dbReference>
<dbReference type="Gene3D" id="1.25.40.20">
    <property type="entry name" value="Ankyrin repeat-containing domain"/>
    <property type="match status" value="1"/>
</dbReference>
<comment type="caution">
    <text evidence="1">The sequence shown here is derived from an EMBL/GenBank/DDBJ whole genome shotgun (WGS) entry which is preliminary data.</text>
</comment>
<dbReference type="SUPFAM" id="SSF48403">
    <property type="entry name" value="Ankyrin repeat"/>
    <property type="match status" value="1"/>
</dbReference>
<evidence type="ECO:0000313" key="1">
    <source>
        <dbReference type="EMBL" id="PZO87642.1"/>
    </source>
</evidence>